<dbReference type="InterPro" id="IPR005586">
    <property type="entry name" value="ABC_trans_aux"/>
</dbReference>
<dbReference type="Pfam" id="PF03886">
    <property type="entry name" value="ABC_trans_aux"/>
    <property type="match status" value="1"/>
</dbReference>
<organism evidence="2 3">
    <name type="scientific">Sphingoaurantiacus capsulatus</name>
    <dbReference type="NCBI Taxonomy" id="1771310"/>
    <lineage>
        <taxon>Bacteria</taxon>
        <taxon>Pseudomonadati</taxon>
        <taxon>Pseudomonadota</taxon>
        <taxon>Alphaproteobacteria</taxon>
        <taxon>Sphingomonadales</taxon>
        <taxon>Sphingosinicellaceae</taxon>
        <taxon>Sphingoaurantiacus</taxon>
    </lineage>
</organism>
<dbReference type="EMBL" id="JBHRXV010000003">
    <property type="protein sequence ID" value="MFC3711786.1"/>
    <property type="molecule type" value="Genomic_DNA"/>
</dbReference>
<dbReference type="Proteomes" id="UP001595615">
    <property type="component" value="Unassembled WGS sequence"/>
</dbReference>
<dbReference type="Gene3D" id="3.40.50.10610">
    <property type="entry name" value="ABC-type transport auxiliary lipoprotein component"/>
    <property type="match status" value="1"/>
</dbReference>
<evidence type="ECO:0000313" key="3">
    <source>
        <dbReference type="Proteomes" id="UP001595615"/>
    </source>
</evidence>
<accession>A0ABV7X768</accession>
<evidence type="ECO:0000259" key="1">
    <source>
        <dbReference type="Pfam" id="PF03886"/>
    </source>
</evidence>
<sequence length="199" mass="20491">MTRAPLAIAVLLALGACGPLVQIGGNNEPPPSLLTLRASALGAPAQAIDPAKTLLIAQPSVPGALQTLRVPVTTTDTEVQYLKGASWVEQPSKLFQRLLVDTIGGAGGVLVLSERQSDVNAARKLTGQLVEFGLDVRGNRQVRVRYDALISGGNNQPVAARRFEATRPVVSEDGASVGAALNEAANEVAGQVAGWVAGG</sequence>
<protein>
    <submittedName>
        <fullName evidence="2">ABC-type transport auxiliary lipoprotein family protein</fullName>
    </submittedName>
</protein>
<dbReference type="SUPFAM" id="SSF159594">
    <property type="entry name" value="XCC0632-like"/>
    <property type="match status" value="1"/>
</dbReference>
<dbReference type="PROSITE" id="PS51257">
    <property type="entry name" value="PROKAR_LIPOPROTEIN"/>
    <property type="match status" value="1"/>
</dbReference>
<gene>
    <name evidence="2" type="ORF">ACFOMD_04340</name>
</gene>
<feature type="domain" description="ABC-type transport auxiliary lipoprotein component" evidence="1">
    <location>
        <begin position="35"/>
        <end position="193"/>
    </location>
</feature>
<keyword evidence="3" id="KW-1185">Reference proteome</keyword>
<name>A0ABV7X768_9SPHN</name>
<comment type="caution">
    <text evidence="2">The sequence shown here is derived from an EMBL/GenBank/DDBJ whole genome shotgun (WGS) entry which is preliminary data.</text>
</comment>
<proteinExistence type="predicted"/>
<reference evidence="3" key="1">
    <citation type="journal article" date="2019" name="Int. J. Syst. Evol. Microbiol.">
        <title>The Global Catalogue of Microorganisms (GCM) 10K type strain sequencing project: providing services to taxonomists for standard genome sequencing and annotation.</title>
        <authorList>
            <consortium name="The Broad Institute Genomics Platform"/>
            <consortium name="The Broad Institute Genome Sequencing Center for Infectious Disease"/>
            <person name="Wu L."/>
            <person name="Ma J."/>
        </authorList>
    </citation>
    <scope>NUCLEOTIDE SEQUENCE [LARGE SCALE GENOMIC DNA]</scope>
    <source>
        <strain evidence="3">KCTC 42644</strain>
    </source>
</reference>
<dbReference type="RefSeq" id="WP_380857382.1">
    <property type="nucleotide sequence ID" value="NZ_JBHRXV010000003.1"/>
</dbReference>
<keyword evidence="2" id="KW-0449">Lipoprotein</keyword>
<evidence type="ECO:0000313" key="2">
    <source>
        <dbReference type="EMBL" id="MFC3711786.1"/>
    </source>
</evidence>